<protein>
    <submittedName>
        <fullName evidence="1">Carbon monoxide dehydrogenase domain protein</fullName>
    </submittedName>
</protein>
<reference evidence="1 2" key="1">
    <citation type="submission" date="2014-01" db="EMBL/GenBank/DDBJ databases">
        <authorList>
            <person name="Dobos K."/>
            <person name="Lenaerts A."/>
            <person name="Ordway D."/>
            <person name="DeGroote M.A."/>
            <person name="Parker T."/>
            <person name="Sizemore C."/>
            <person name="Tallon L.J."/>
            <person name="Sadzewicz L.K."/>
            <person name="Sengamalay N."/>
            <person name="Fraser C.M."/>
            <person name="Hine E."/>
            <person name="Shefchek K.A."/>
            <person name="Das S.P."/>
            <person name="Tettelin H."/>
        </authorList>
    </citation>
    <scope>NUCLEOTIDE SEQUENCE [LARGE SCALE GENOMIC DNA]</scope>
    <source>
        <strain evidence="1 2">Harvey</strain>
    </source>
</reference>
<evidence type="ECO:0000313" key="1">
    <source>
        <dbReference type="EMBL" id="EUA92800.1"/>
    </source>
</evidence>
<dbReference type="EMBL" id="JAOL01000072">
    <property type="protein sequence ID" value="EUA92800.1"/>
    <property type="molecule type" value="Genomic_DNA"/>
</dbReference>
<name>A0ABN0R6M6_MYCUL</name>
<dbReference type="Proteomes" id="UP000020681">
    <property type="component" value="Unassembled WGS sequence"/>
</dbReference>
<organism evidence="1 2">
    <name type="scientific">Mycobacterium ulcerans str. Harvey</name>
    <dbReference type="NCBI Taxonomy" id="1299332"/>
    <lineage>
        <taxon>Bacteria</taxon>
        <taxon>Bacillati</taxon>
        <taxon>Actinomycetota</taxon>
        <taxon>Actinomycetes</taxon>
        <taxon>Mycobacteriales</taxon>
        <taxon>Mycobacteriaceae</taxon>
        <taxon>Mycobacterium</taxon>
        <taxon>Mycobacterium ulcerans group</taxon>
    </lineage>
</organism>
<proteinExistence type="predicted"/>
<evidence type="ECO:0000313" key="2">
    <source>
        <dbReference type="Proteomes" id="UP000020681"/>
    </source>
</evidence>
<dbReference type="Gene3D" id="3.30.365.10">
    <property type="entry name" value="Aldehyde oxidase/xanthine dehydrogenase, molybdopterin binding domain"/>
    <property type="match status" value="1"/>
</dbReference>
<keyword evidence="2" id="KW-1185">Reference proteome</keyword>
<dbReference type="InterPro" id="IPR037165">
    <property type="entry name" value="AldOxase/xan_DH_Mopterin-bd_sf"/>
</dbReference>
<gene>
    <name evidence="1" type="ORF">I551_0878</name>
</gene>
<accession>A0ABN0R6M6</accession>
<dbReference type="SUPFAM" id="SSF56003">
    <property type="entry name" value="Molybdenum cofactor-binding domain"/>
    <property type="match status" value="1"/>
</dbReference>
<comment type="caution">
    <text evidence="1">The sequence shown here is derived from an EMBL/GenBank/DDBJ whole genome shotgun (WGS) entry which is preliminary data.</text>
</comment>
<sequence>MYFADTFDELGPLGAKSMAESPYNPMAPALANAIARPAVRGSPGCR</sequence>